<feature type="coiled-coil region" evidence="1">
    <location>
        <begin position="71"/>
        <end position="105"/>
    </location>
</feature>
<keyword evidence="3" id="KW-1185">Reference proteome</keyword>
<gene>
    <name evidence="2" type="ORF">EVOR1521_LOCUS15984</name>
</gene>
<protein>
    <submittedName>
        <fullName evidence="2">Uncharacterized protein</fullName>
    </submittedName>
</protein>
<proteinExistence type="predicted"/>
<evidence type="ECO:0000256" key="1">
    <source>
        <dbReference type="SAM" id="Coils"/>
    </source>
</evidence>
<evidence type="ECO:0000313" key="2">
    <source>
        <dbReference type="EMBL" id="CAJ1390621.1"/>
    </source>
</evidence>
<accession>A0AA36N0Y9</accession>
<organism evidence="2 3">
    <name type="scientific">Effrenium voratum</name>
    <dbReference type="NCBI Taxonomy" id="2562239"/>
    <lineage>
        <taxon>Eukaryota</taxon>
        <taxon>Sar</taxon>
        <taxon>Alveolata</taxon>
        <taxon>Dinophyceae</taxon>
        <taxon>Suessiales</taxon>
        <taxon>Symbiodiniaceae</taxon>
        <taxon>Effrenium</taxon>
    </lineage>
</organism>
<name>A0AA36N0Y9_9DINO</name>
<evidence type="ECO:0000313" key="3">
    <source>
        <dbReference type="Proteomes" id="UP001178507"/>
    </source>
</evidence>
<keyword evidence="1" id="KW-0175">Coiled coil</keyword>
<dbReference type="AlphaFoldDB" id="A0AA36N0Y9"/>
<sequence length="162" mass="18061">MARYCEVQHYAAGAGEAGQVAQEVTVLAERPNLSLAKVRTAEAQELSERRVRLLKDAHLRAEQQVAVRNTMLELADELDRAAVRRRELEQAMVQEQLQSAKLQEELATWPEKLQKVRDKWEALRVETVTWGIRASAREGAAFPLLLTLATEASANSAGSVDK</sequence>
<comment type="caution">
    <text evidence="2">The sequence shown here is derived from an EMBL/GenBank/DDBJ whole genome shotgun (WGS) entry which is preliminary data.</text>
</comment>
<reference evidence="2" key="1">
    <citation type="submission" date="2023-08" db="EMBL/GenBank/DDBJ databases">
        <authorList>
            <person name="Chen Y."/>
            <person name="Shah S."/>
            <person name="Dougan E. K."/>
            <person name="Thang M."/>
            <person name="Chan C."/>
        </authorList>
    </citation>
    <scope>NUCLEOTIDE SEQUENCE</scope>
</reference>
<dbReference type="EMBL" id="CAUJNA010002112">
    <property type="protein sequence ID" value="CAJ1390621.1"/>
    <property type="molecule type" value="Genomic_DNA"/>
</dbReference>
<dbReference type="Proteomes" id="UP001178507">
    <property type="component" value="Unassembled WGS sequence"/>
</dbReference>